<keyword evidence="3" id="KW-1185">Reference proteome</keyword>
<sequence>MLKHLLYYICFTAIATVAEQADVWKGKWFPNDVREAPSGAAIQQDEHGRILMGVQNPDCDDAKRNLSTDFDPYDVRHSTVYLCLDNRHDYRGDYNMEPLITLYDIPDSYVAIHKCMNTSIEYDERIPTFGTHRPLWPRYGEYKYVPTQRWLHNAEHGAIIALYHPCANKDQVEQLKRIVKSCLYRHVITPSVLPSKDRPFALVAWGALLEFSVLQREVLEDFIREHALKGPEQTARDGQYDHLLLAPAEVVSTQDDAELCPKLQHRRRD</sequence>
<dbReference type="Pfam" id="PF11303">
    <property type="entry name" value="DUF3105"/>
    <property type="match status" value="1"/>
</dbReference>
<protein>
    <recommendedName>
        <fullName evidence="4">Secreted protein</fullName>
    </recommendedName>
</protein>
<feature type="signal peptide" evidence="1">
    <location>
        <begin position="1"/>
        <end position="20"/>
    </location>
</feature>
<dbReference type="PANTHER" id="PTHR34179:SF1">
    <property type="entry name" value="TUMOR PROTEIN P53-INDUCIBLE PROTEIN 13"/>
    <property type="match status" value="1"/>
</dbReference>
<evidence type="ECO:0000256" key="1">
    <source>
        <dbReference type="SAM" id="SignalP"/>
    </source>
</evidence>
<keyword evidence="1" id="KW-0732">Signal</keyword>
<organism evidence="2 3">
    <name type="scientific">Aedes albopictus</name>
    <name type="common">Asian tiger mosquito</name>
    <name type="synonym">Stegomyia albopicta</name>
    <dbReference type="NCBI Taxonomy" id="7160"/>
    <lineage>
        <taxon>Eukaryota</taxon>
        <taxon>Metazoa</taxon>
        <taxon>Ecdysozoa</taxon>
        <taxon>Arthropoda</taxon>
        <taxon>Hexapoda</taxon>
        <taxon>Insecta</taxon>
        <taxon>Pterygota</taxon>
        <taxon>Neoptera</taxon>
        <taxon>Endopterygota</taxon>
        <taxon>Diptera</taxon>
        <taxon>Nematocera</taxon>
        <taxon>Culicoidea</taxon>
        <taxon>Culicidae</taxon>
        <taxon>Culicinae</taxon>
        <taxon>Aedini</taxon>
        <taxon>Aedes</taxon>
        <taxon>Stegomyia</taxon>
    </lineage>
</organism>
<evidence type="ECO:0000313" key="2">
    <source>
        <dbReference type="EnsemblMetazoa" id="AALFPA23_011970.P17079"/>
    </source>
</evidence>
<dbReference type="GeneID" id="109400667"/>
<dbReference type="EnsemblMetazoa" id="AALFPA23_011970.R17079">
    <property type="protein sequence ID" value="AALFPA23_011970.P17079"/>
    <property type="gene ID" value="AALFPA23_011970"/>
</dbReference>
<accession>A0ABM1YTD0</accession>
<evidence type="ECO:0008006" key="4">
    <source>
        <dbReference type="Google" id="ProtNLM"/>
    </source>
</evidence>
<reference evidence="3" key="1">
    <citation type="journal article" date="2015" name="Proc. Natl. Acad. Sci. U.S.A.">
        <title>Genome sequence of the Asian Tiger mosquito, Aedes albopictus, reveals insights into its biology, genetics, and evolution.</title>
        <authorList>
            <person name="Chen X.G."/>
            <person name="Jiang X."/>
            <person name="Gu J."/>
            <person name="Xu M."/>
            <person name="Wu Y."/>
            <person name="Deng Y."/>
            <person name="Zhang C."/>
            <person name="Bonizzoni M."/>
            <person name="Dermauw W."/>
            <person name="Vontas J."/>
            <person name="Armbruster P."/>
            <person name="Huang X."/>
            <person name="Yang Y."/>
            <person name="Zhang H."/>
            <person name="He W."/>
            <person name="Peng H."/>
            <person name="Liu Y."/>
            <person name="Wu K."/>
            <person name="Chen J."/>
            <person name="Lirakis M."/>
            <person name="Topalis P."/>
            <person name="Van Leeuwen T."/>
            <person name="Hall A.B."/>
            <person name="Jiang X."/>
            <person name="Thorpe C."/>
            <person name="Mueller R.L."/>
            <person name="Sun C."/>
            <person name="Waterhouse R.M."/>
            <person name="Yan G."/>
            <person name="Tu Z.J."/>
            <person name="Fang X."/>
            <person name="James A.A."/>
        </authorList>
    </citation>
    <scope>NUCLEOTIDE SEQUENCE [LARGE SCALE GENOMIC DNA]</scope>
    <source>
        <strain evidence="3">Foshan</strain>
    </source>
</reference>
<dbReference type="RefSeq" id="XP_019528702.2">
    <property type="nucleotide sequence ID" value="XM_019673157.3"/>
</dbReference>
<reference evidence="2" key="2">
    <citation type="submission" date="2025-05" db="UniProtKB">
        <authorList>
            <consortium name="EnsemblMetazoa"/>
        </authorList>
    </citation>
    <scope>IDENTIFICATION</scope>
    <source>
        <strain evidence="2">Foshan</strain>
    </source>
</reference>
<name>A0ABM1YTD0_AEDAL</name>
<dbReference type="PANTHER" id="PTHR34179">
    <property type="entry name" value="TUMOR PROTEIN P53-INDUCIBLE PROTEIN 13"/>
    <property type="match status" value="1"/>
</dbReference>
<dbReference type="Proteomes" id="UP000069940">
    <property type="component" value="Unassembled WGS sequence"/>
</dbReference>
<feature type="chain" id="PRO_5045708687" description="Secreted protein" evidence="1">
    <location>
        <begin position="21"/>
        <end position="269"/>
    </location>
</feature>
<dbReference type="InterPro" id="IPR021454">
    <property type="entry name" value="DUF3105"/>
</dbReference>
<proteinExistence type="predicted"/>
<evidence type="ECO:0000313" key="3">
    <source>
        <dbReference type="Proteomes" id="UP000069940"/>
    </source>
</evidence>